<evidence type="ECO:0000313" key="3">
    <source>
        <dbReference type="Proteomes" id="UP001331761"/>
    </source>
</evidence>
<feature type="compositionally biased region" description="Acidic residues" evidence="1">
    <location>
        <begin position="114"/>
        <end position="123"/>
    </location>
</feature>
<comment type="caution">
    <text evidence="2">The sequence shown here is derived from an EMBL/GenBank/DDBJ whole genome shotgun (WGS) entry which is preliminary data.</text>
</comment>
<dbReference type="EMBL" id="WIXE01022308">
    <property type="protein sequence ID" value="KAK5967600.1"/>
    <property type="molecule type" value="Genomic_DNA"/>
</dbReference>
<proteinExistence type="predicted"/>
<sequence length="123" mass="14326">STSTISDPINYIYVSAAEVADLREAKGSNRNQFALALEKMAYRDDPRELQTIVDERIHSKDRVRFIKQCVFKYYEVPEHLQDSVWKSIKEALNSRVRRLRRALREGQARPQQEEGADPFALDD</sequence>
<gene>
    <name evidence="2" type="ORF">GCK32_005967</name>
</gene>
<organism evidence="2 3">
    <name type="scientific">Trichostrongylus colubriformis</name>
    <name type="common">Black scour worm</name>
    <dbReference type="NCBI Taxonomy" id="6319"/>
    <lineage>
        <taxon>Eukaryota</taxon>
        <taxon>Metazoa</taxon>
        <taxon>Ecdysozoa</taxon>
        <taxon>Nematoda</taxon>
        <taxon>Chromadorea</taxon>
        <taxon>Rhabditida</taxon>
        <taxon>Rhabditina</taxon>
        <taxon>Rhabditomorpha</taxon>
        <taxon>Strongyloidea</taxon>
        <taxon>Trichostrongylidae</taxon>
        <taxon>Trichostrongylus</taxon>
    </lineage>
</organism>
<feature type="non-terminal residue" evidence="2">
    <location>
        <position position="1"/>
    </location>
</feature>
<evidence type="ECO:0000256" key="1">
    <source>
        <dbReference type="SAM" id="MobiDB-lite"/>
    </source>
</evidence>
<dbReference type="AlphaFoldDB" id="A0AAN8FE92"/>
<accession>A0AAN8FE92</accession>
<protein>
    <submittedName>
        <fullName evidence="2">Uncharacterized protein</fullName>
    </submittedName>
</protein>
<reference evidence="2 3" key="1">
    <citation type="submission" date="2019-10" db="EMBL/GenBank/DDBJ databases">
        <title>Assembly and Annotation for the nematode Trichostrongylus colubriformis.</title>
        <authorList>
            <person name="Martin J."/>
        </authorList>
    </citation>
    <scope>NUCLEOTIDE SEQUENCE [LARGE SCALE GENOMIC DNA]</scope>
    <source>
        <strain evidence="2">G859</strain>
        <tissue evidence="2">Whole worm</tissue>
    </source>
</reference>
<name>A0AAN8FE92_TRICO</name>
<evidence type="ECO:0000313" key="2">
    <source>
        <dbReference type="EMBL" id="KAK5967600.1"/>
    </source>
</evidence>
<dbReference type="Proteomes" id="UP001331761">
    <property type="component" value="Unassembled WGS sequence"/>
</dbReference>
<keyword evidence="3" id="KW-1185">Reference proteome</keyword>
<feature type="region of interest" description="Disordered" evidence="1">
    <location>
        <begin position="103"/>
        <end position="123"/>
    </location>
</feature>